<evidence type="ECO:0000313" key="3">
    <source>
        <dbReference type="Proteomes" id="UP000189670"/>
    </source>
</evidence>
<feature type="compositionally biased region" description="Polar residues" evidence="1">
    <location>
        <begin position="420"/>
        <end position="435"/>
    </location>
</feature>
<dbReference type="EMBL" id="ATBP01000015">
    <property type="protein sequence ID" value="ETR74233.1"/>
    <property type="molecule type" value="Genomic_DNA"/>
</dbReference>
<dbReference type="Gene3D" id="3.40.50.300">
    <property type="entry name" value="P-loop containing nucleotide triphosphate hydrolases"/>
    <property type="match status" value="1"/>
</dbReference>
<protein>
    <submittedName>
        <fullName evidence="2">ATP/GTP binding protein</fullName>
    </submittedName>
</protein>
<accession>A0A1V1PHK9</accession>
<evidence type="ECO:0000313" key="2">
    <source>
        <dbReference type="EMBL" id="ETR74233.1"/>
    </source>
</evidence>
<sequence length="443" mass="49565">MKNEIEHIFERLRSGTVPEKGLDKFAIGIDKPLNEIRRQLNLVSTGEGTFKFLRGGYGCGKTFMCQYTLLEALKENFAVSFVVVSPNDTQFHKFDEVYHRIVSGIQTSMAESGALEDAIDRWIARIEDQLADEIGDDADDFDEQVKQHFENELSDLTKEASGNEFINVLKAYFDAKQEAEYQTASSLINWISGSKNVASSAKRKADIKGEISSSSALLYLKGILSIIKKAGHKGLVIIIDELETILRTRSDVRGKSLNGLRQIIDAAKDFPGMLWLFTGTREFFDSKKGVGGLKPLHDRIQFTTSGGFVSPKQPQLELKPFDEQRLKAVALKLRDIFPCGNKSRIFQLVDDEFLDALCTHVTTGLKGDVGVIPRQFLRELITVLDLVDENDGSDGEKAYIPKEAYKFPVGDLSEEDQTLVDGNNLSKVDDNSTSEYPVEELEW</sequence>
<name>A0A1V1PHK9_9BACT</name>
<comment type="caution">
    <text evidence="2">The sequence shown here is derived from an EMBL/GenBank/DDBJ whole genome shotgun (WGS) entry which is preliminary data.</text>
</comment>
<reference evidence="3" key="1">
    <citation type="submission" date="2012-11" db="EMBL/GenBank/DDBJ databases">
        <authorList>
            <person name="Lucero-Rivera Y.E."/>
            <person name="Tovar-Ramirez D."/>
        </authorList>
    </citation>
    <scope>NUCLEOTIDE SEQUENCE [LARGE SCALE GENOMIC DNA]</scope>
    <source>
        <strain evidence="3">Araruama</strain>
    </source>
</reference>
<dbReference type="AlphaFoldDB" id="A0A1V1PHK9"/>
<proteinExistence type="predicted"/>
<gene>
    <name evidence="2" type="ORF">OMM_00343</name>
</gene>
<dbReference type="InterPro" id="IPR021228">
    <property type="entry name" value="BrxD"/>
</dbReference>
<feature type="region of interest" description="Disordered" evidence="1">
    <location>
        <begin position="420"/>
        <end position="443"/>
    </location>
</feature>
<dbReference type="SUPFAM" id="SSF52540">
    <property type="entry name" value="P-loop containing nucleoside triphosphate hydrolases"/>
    <property type="match status" value="1"/>
</dbReference>
<dbReference type="Pfam" id="PF10923">
    <property type="entry name" value="BrxC_BrxD"/>
    <property type="match status" value="1"/>
</dbReference>
<dbReference type="NCBIfam" id="NF033438">
    <property type="entry name" value="BREX_BrxD"/>
    <property type="match status" value="1"/>
</dbReference>
<dbReference type="Proteomes" id="UP000189670">
    <property type="component" value="Unassembled WGS sequence"/>
</dbReference>
<dbReference type="InterPro" id="IPR027417">
    <property type="entry name" value="P-loop_NTPase"/>
</dbReference>
<evidence type="ECO:0000256" key="1">
    <source>
        <dbReference type="SAM" id="MobiDB-lite"/>
    </source>
</evidence>
<organism evidence="2 3">
    <name type="scientific">Candidatus Magnetoglobus multicellularis str. Araruama</name>
    <dbReference type="NCBI Taxonomy" id="890399"/>
    <lineage>
        <taxon>Bacteria</taxon>
        <taxon>Pseudomonadati</taxon>
        <taxon>Thermodesulfobacteriota</taxon>
        <taxon>Desulfobacteria</taxon>
        <taxon>Desulfobacterales</taxon>
        <taxon>Desulfobacteraceae</taxon>
        <taxon>Candidatus Magnetoglobus</taxon>
    </lineage>
</organism>